<dbReference type="AlphaFoldDB" id="A0A428ZF18"/>
<organism evidence="2 3">
    <name type="scientific">Kibdelosporangium aridum</name>
    <dbReference type="NCBI Taxonomy" id="2030"/>
    <lineage>
        <taxon>Bacteria</taxon>
        <taxon>Bacillati</taxon>
        <taxon>Actinomycetota</taxon>
        <taxon>Actinomycetes</taxon>
        <taxon>Pseudonocardiales</taxon>
        <taxon>Pseudonocardiaceae</taxon>
        <taxon>Kibdelosporangium</taxon>
    </lineage>
</organism>
<evidence type="ECO:0000313" key="2">
    <source>
        <dbReference type="EMBL" id="RSM86560.1"/>
    </source>
</evidence>
<dbReference type="CDD" id="cd00586">
    <property type="entry name" value="4HBT"/>
    <property type="match status" value="1"/>
</dbReference>
<dbReference type="Gene3D" id="3.10.129.10">
    <property type="entry name" value="Hotdog Thioesterase"/>
    <property type="match status" value="1"/>
</dbReference>
<dbReference type="SUPFAM" id="SSF54637">
    <property type="entry name" value="Thioesterase/thiol ester dehydrase-isomerase"/>
    <property type="match status" value="1"/>
</dbReference>
<sequence>MGVVQGPAILGVPRRPAAHGVRARGEGAAAVSFKWDSPVFFDELDLNGTLHNSRFAVHVERAQSALFEQLGKGWSQFADRDEDLRYVVRTLHIEFLAAFTSPGMLPIELTADKIGTTSAVYGFQCGQYARGYRVIVKVDADGKPSPWSDWYRTMFAGMQQ</sequence>
<gene>
    <name evidence="2" type="ORF">DMH04_12970</name>
</gene>
<dbReference type="EMBL" id="QHKI01000008">
    <property type="protein sequence ID" value="RSM86560.1"/>
    <property type="molecule type" value="Genomic_DNA"/>
</dbReference>
<name>A0A428ZF18_KIBAR</name>
<protein>
    <submittedName>
        <fullName evidence="2">Thioesterase</fullName>
    </submittedName>
</protein>
<dbReference type="InterPro" id="IPR029069">
    <property type="entry name" value="HotDog_dom_sf"/>
</dbReference>
<evidence type="ECO:0000259" key="1">
    <source>
        <dbReference type="Pfam" id="PF03061"/>
    </source>
</evidence>
<comment type="caution">
    <text evidence="2">The sequence shown here is derived from an EMBL/GenBank/DDBJ whole genome shotgun (WGS) entry which is preliminary data.</text>
</comment>
<reference evidence="2 3" key="1">
    <citation type="submission" date="2018-05" db="EMBL/GenBank/DDBJ databases">
        <title>Evolution of GPA BGCs.</title>
        <authorList>
            <person name="Waglechner N."/>
            <person name="Wright G.D."/>
        </authorList>
    </citation>
    <scope>NUCLEOTIDE SEQUENCE [LARGE SCALE GENOMIC DNA]</scope>
    <source>
        <strain evidence="2 3">A82846</strain>
    </source>
</reference>
<proteinExistence type="predicted"/>
<dbReference type="Proteomes" id="UP000287547">
    <property type="component" value="Unassembled WGS sequence"/>
</dbReference>
<feature type="domain" description="Thioesterase" evidence="1">
    <location>
        <begin position="47"/>
        <end position="122"/>
    </location>
</feature>
<dbReference type="Pfam" id="PF03061">
    <property type="entry name" value="4HBT"/>
    <property type="match status" value="1"/>
</dbReference>
<dbReference type="InterPro" id="IPR006683">
    <property type="entry name" value="Thioestr_dom"/>
</dbReference>
<accession>A0A428ZF18</accession>
<evidence type="ECO:0000313" key="3">
    <source>
        <dbReference type="Proteomes" id="UP000287547"/>
    </source>
</evidence>